<evidence type="ECO:0008006" key="10">
    <source>
        <dbReference type="Google" id="ProtNLM"/>
    </source>
</evidence>
<evidence type="ECO:0000256" key="4">
    <source>
        <dbReference type="ARBA" id="ARBA00022764"/>
    </source>
</evidence>
<dbReference type="Gene3D" id="3.30.1380.10">
    <property type="match status" value="1"/>
</dbReference>
<dbReference type="InterPro" id="IPR005073">
    <property type="entry name" value="Peptidase_M74"/>
</dbReference>
<evidence type="ECO:0000256" key="6">
    <source>
        <dbReference type="ARBA" id="ARBA00022833"/>
    </source>
</evidence>
<evidence type="ECO:0000256" key="2">
    <source>
        <dbReference type="ARBA" id="ARBA00022723"/>
    </source>
</evidence>
<evidence type="ECO:0000256" key="3">
    <source>
        <dbReference type="ARBA" id="ARBA00022729"/>
    </source>
</evidence>
<dbReference type="GO" id="GO:0030288">
    <property type="term" value="C:outer membrane-bounded periplasmic space"/>
    <property type="evidence" value="ECO:0007669"/>
    <property type="project" value="InterPro"/>
</dbReference>
<keyword evidence="4" id="KW-0574">Periplasm</keyword>
<comment type="caution">
    <text evidence="8">The sequence shown here is derived from an EMBL/GenBank/DDBJ whole genome shotgun (WGS) entry which is preliminary data.</text>
</comment>
<evidence type="ECO:0000313" key="9">
    <source>
        <dbReference type="Proteomes" id="UP000239724"/>
    </source>
</evidence>
<dbReference type="Proteomes" id="UP000239724">
    <property type="component" value="Unassembled WGS sequence"/>
</dbReference>
<keyword evidence="5" id="KW-0378">Hydrolase</keyword>
<name>A0A2S6N5V8_RHOGL</name>
<keyword evidence="1" id="KW-0645">Protease</keyword>
<protein>
    <recommendedName>
        <fullName evidence="10">Penicillin-insensitive murein endopeptidase</fullName>
    </recommendedName>
</protein>
<reference evidence="8 9" key="1">
    <citation type="journal article" date="2018" name="Arch. Microbiol.">
        <title>New insights into the metabolic potential of the phototrophic purple bacterium Rhodopila globiformis DSM 161(T) from its draft genome sequence and evidence for a vanadium-dependent nitrogenase.</title>
        <authorList>
            <person name="Imhoff J.F."/>
            <person name="Rahn T."/>
            <person name="Kunzel S."/>
            <person name="Neulinger S.C."/>
        </authorList>
    </citation>
    <scope>NUCLEOTIDE SEQUENCE [LARGE SCALE GENOMIC DNA]</scope>
    <source>
        <strain evidence="8 9">DSM 161</strain>
    </source>
</reference>
<evidence type="ECO:0000256" key="5">
    <source>
        <dbReference type="ARBA" id="ARBA00022801"/>
    </source>
</evidence>
<evidence type="ECO:0000256" key="7">
    <source>
        <dbReference type="ARBA" id="ARBA00023049"/>
    </source>
</evidence>
<proteinExistence type="predicted"/>
<gene>
    <name evidence="8" type="ORF">CCS01_20500</name>
</gene>
<dbReference type="EMBL" id="NHRY01000219">
    <property type="protein sequence ID" value="PPQ29977.1"/>
    <property type="molecule type" value="Genomic_DNA"/>
</dbReference>
<keyword evidence="2" id="KW-0479">Metal-binding</keyword>
<sequence>MISLMAGAAAPAPGPLHIIGGPKTGGCIAGAVSLPPDGPGFETIHLDRSAFWGAPQTIARLQLFGREAQAAGLPPLLIEDISRARGGPMPGGHVSHQIGLDADVGLDMRPRPPLTEAQRNTVELDSLVRADGRGVQPALWSPRVVTLLHLAASLPGVDRILVNPTIKQQLCREVTGDRAWLRLIRPWYGHAAHMHIRFRCPAGQVDCVQAAPPPQGDGCDATLQWWFDQLDAPVRPSVPHRPPPPPAACKAILASG</sequence>
<dbReference type="SUPFAM" id="SSF55166">
    <property type="entry name" value="Hedgehog/DD-peptidase"/>
    <property type="match status" value="1"/>
</dbReference>
<evidence type="ECO:0000256" key="1">
    <source>
        <dbReference type="ARBA" id="ARBA00022670"/>
    </source>
</evidence>
<keyword evidence="9" id="KW-1185">Reference proteome</keyword>
<keyword evidence="6" id="KW-0862">Zinc</keyword>
<keyword evidence="7" id="KW-0482">Metalloprotease</keyword>
<accession>A0A2S6N5V8</accession>
<dbReference type="GO" id="GO:0008237">
    <property type="term" value="F:metallopeptidase activity"/>
    <property type="evidence" value="ECO:0007669"/>
    <property type="project" value="UniProtKB-KW"/>
</dbReference>
<dbReference type="GO" id="GO:0004252">
    <property type="term" value="F:serine-type endopeptidase activity"/>
    <property type="evidence" value="ECO:0007669"/>
    <property type="project" value="InterPro"/>
</dbReference>
<dbReference type="Pfam" id="PF03411">
    <property type="entry name" value="Peptidase_M74"/>
    <property type="match status" value="1"/>
</dbReference>
<dbReference type="InterPro" id="IPR009045">
    <property type="entry name" value="Zn_M74/Hedgehog-like"/>
</dbReference>
<keyword evidence="3" id="KW-0732">Signal</keyword>
<dbReference type="AlphaFoldDB" id="A0A2S6N5V8"/>
<dbReference type="GO" id="GO:0046872">
    <property type="term" value="F:metal ion binding"/>
    <property type="evidence" value="ECO:0007669"/>
    <property type="project" value="UniProtKB-KW"/>
</dbReference>
<organism evidence="8 9">
    <name type="scientific">Rhodopila globiformis</name>
    <name type="common">Rhodopseudomonas globiformis</name>
    <dbReference type="NCBI Taxonomy" id="1071"/>
    <lineage>
        <taxon>Bacteria</taxon>
        <taxon>Pseudomonadati</taxon>
        <taxon>Pseudomonadota</taxon>
        <taxon>Alphaproteobacteria</taxon>
        <taxon>Acetobacterales</taxon>
        <taxon>Acetobacteraceae</taxon>
        <taxon>Rhodopila</taxon>
    </lineage>
</organism>
<dbReference type="GO" id="GO:0006508">
    <property type="term" value="P:proteolysis"/>
    <property type="evidence" value="ECO:0007669"/>
    <property type="project" value="UniProtKB-KW"/>
</dbReference>
<evidence type="ECO:0000313" key="8">
    <source>
        <dbReference type="EMBL" id="PPQ29977.1"/>
    </source>
</evidence>